<sequence>MKSFFVATCILISLFVFNACVQEDPVPDPTEDRALQLVEAFPNLSFNRPLDIQHPGDGSDRLFVVEQHGVVTVFPNQQETGEKSTFLNLVNQVNDTGNEEGLLGLAFHPDYASNGFFYVNYTASNPARTVISRFQVSESDPDQADPQSEMVLLEIDQPYTNHNGGKIAFGPDGYLYVSVGDGGSGGDPQGNGQNRATLLGSILRIDIDASSSGKNYGIPADNPFVGNEEGFREEIYAYGLRNVWKFSFDTESNRLWAADVGQNRFEEISLIENGGNYGWNTMEGFECFDPESGCEQEGLELPIWAYDHSEGDASVTGGYVYRGAAIPELQGQYVYADFISGRIWSLEFSDLSDPINKELMQAPFPVAAFGLDQENELLISGFDGKIYKFDYQSD</sequence>
<dbReference type="PANTHER" id="PTHR19328:SF75">
    <property type="entry name" value="ALDOSE SUGAR DEHYDROGENASE YLII"/>
    <property type="match status" value="1"/>
</dbReference>
<feature type="domain" description="Glucose/Sorbosone dehydrogenase" evidence="2">
    <location>
        <begin position="47"/>
        <end position="350"/>
    </location>
</feature>
<comment type="caution">
    <text evidence="3">The sequence shown here is derived from an EMBL/GenBank/DDBJ whole genome shotgun (WGS) entry which is preliminary data.</text>
</comment>
<accession>A0ABX0H7B2</accession>
<protein>
    <submittedName>
        <fullName evidence="3">PQQ-dependent sugar dehydrogenase</fullName>
    </submittedName>
</protein>
<dbReference type="RefSeq" id="WP_166144017.1">
    <property type="nucleotide sequence ID" value="NZ_JAANYN010000002.1"/>
</dbReference>
<name>A0ABX0H7B2_9BACT</name>
<feature type="chain" id="PRO_5046324869" evidence="1">
    <location>
        <begin position="19"/>
        <end position="394"/>
    </location>
</feature>
<dbReference type="InterPro" id="IPR012938">
    <property type="entry name" value="Glc/Sorbosone_DH"/>
</dbReference>
<reference evidence="3 4" key="1">
    <citation type="submission" date="2020-03" db="EMBL/GenBank/DDBJ databases">
        <title>Cyclobacterium plantarum sp. nov., a marine bacterium isolated from a coastal-marine wetland.</title>
        <authorList>
            <person name="Sanchez-Porro C."/>
            <person name="Ventosa A."/>
            <person name="Amoozegar M."/>
        </authorList>
    </citation>
    <scope>NUCLEOTIDE SEQUENCE [LARGE SCALE GENOMIC DNA]</scope>
    <source>
        <strain evidence="3 4">GBPx2</strain>
    </source>
</reference>
<dbReference type="Pfam" id="PF07995">
    <property type="entry name" value="GSDH"/>
    <property type="match status" value="1"/>
</dbReference>
<keyword evidence="4" id="KW-1185">Reference proteome</keyword>
<proteinExistence type="predicted"/>
<evidence type="ECO:0000259" key="2">
    <source>
        <dbReference type="Pfam" id="PF07995"/>
    </source>
</evidence>
<feature type="signal peptide" evidence="1">
    <location>
        <begin position="1"/>
        <end position="18"/>
    </location>
</feature>
<evidence type="ECO:0000313" key="3">
    <source>
        <dbReference type="EMBL" id="NHE56312.1"/>
    </source>
</evidence>
<evidence type="ECO:0000256" key="1">
    <source>
        <dbReference type="SAM" id="SignalP"/>
    </source>
</evidence>
<dbReference type="SUPFAM" id="SSF50952">
    <property type="entry name" value="Soluble quinoprotein glucose dehydrogenase"/>
    <property type="match status" value="1"/>
</dbReference>
<evidence type="ECO:0000313" key="4">
    <source>
        <dbReference type="Proteomes" id="UP000649799"/>
    </source>
</evidence>
<keyword evidence="1" id="KW-0732">Signal</keyword>
<dbReference type="InterPro" id="IPR011042">
    <property type="entry name" value="6-blade_b-propeller_TolB-like"/>
</dbReference>
<dbReference type="EMBL" id="JAANYN010000002">
    <property type="protein sequence ID" value="NHE56312.1"/>
    <property type="molecule type" value="Genomic_DNA"/>
</dbReference>
<dbReference type="InterPro" id="IPR011041">
    <property type="entry name" value="Quinoprot_gluc/sorb_DH_b-prop"/>
</dbReference>
<dbReference type="PANTHER" id="PTHR19328">
    <property type="entry name" value="HEDGEHOG-INTERACTING PROTEIN"/>
    <property type="match status" value="1"/>
</dbReference>
<dbReference type="Gene3D" id="2.120.10.30">
    <property type="entry name" value="TolB, C-terminal domain"/>
    <property type="match status" value="1"/>
</dbReference>
<organism evidence="3 4">
    <name type="scientific">Cyclobacterium plantarum</name>
    <dbReference type="NCBI Taxonomy" id="2716263"/>
    <lineage>
        <taxon>Bacteria</taxon>
        <taxon>Pseudomonadati</taxon>
        <taxon>Bacteroidota</taxon>
        <taxon>Cytophagia</taxon>
        <taxon>Cytophagales</taxon>
        <taxon>Cyclobacteriaceae</taxon>
        <taxon>Cyclobacterium</taxon>
    </lineage>
</organism>
<gene>
    <name evidence="3" type="ORF">G9Q97_05715</name>
</gene>
<dbReference type="Proteomes" id="UP000649799">
    <property type="component" value="Unassembled WGS sequence"/>
</dbReference>